<keyword evidence="2" id="KW-0808">Transferase</keyword>
<keyword evidence="3" id="KW-0547">Nucleotide-binding</keyword>
<dbReference type="CDD" id="cd00082">
    <property type="entry name" value="HisKA"/>
    <property type="match status" value="1"/>
</dbReference>
<reference evidence="9" key="1">
    <citation type="submission" date="2018-05" db="EMBL/GenBank/DDBJ databases">
        <authorList>
            <person name="Lanie J.A."/>
            <person name="Ng W.-L."/>
            <person name="Kazmierczak K.M."/>
            <person name="Andrzejewski T.M."/>
            <person name="Davidsen T.M."/>
            <person name="Wayne K.J."/>
            <person name="Tettelin H."/>
            <person name="Glass J.I."/>
            <person name="Rusch D."/>
            <person name="Podicherti R."/>
            <person name="Tsui H.-C.T."/>
            <person name="Winkler M.E."/>
        </authorList>
    </citation>
    <scope>NUCLEOTIDE SEQUENCE</scope>
</reference>
<dbReference type="InterPro" id="IPR005467">
    <property type="entry name" value="His_kinase_dom"/>
</dbReference>
<dbReference type="GO" id="GO:0000155">
    <property type="term" value="F:phosphorelay sensor kinase activity"/>
    <property type="evidence" value="ECO:0007669"/>
    <property type="project" value="InterPro"/>
</dbReference>
<gene>
    <name evidence="9" type="ORF">METZ01_LOCUS38952</name>
</gene>
<evidence type="ECO:0000259" key="8">
    <source>
        <dbReference type="PROSITE" id="PS50112"/>
    </source>
</evidence>
<dbReference type="SMART" id="SM00388">
    <property type="entry name" value="HisKA"/>
    <property type="match status" value="1"/>
</dbReference>
<keyword evidence="1" id="KW-0597">Phosphoprotein</keyword>
<dbReference type="InterPro" id="IPR036890">
    <property type="entry name" value="HATPase_C_sf"/>
</dbReference>
<evidence type="ECO:0000256" key="2">
    <source>
        <dbReference type="ARBA" id="ARBA00022679"/>
    </source>
</evidence>
<accession>A0A381R5F9</accession>
<keyword evidence="5" id="KW-0067">ATP-binding</keyword>
<evidence type="ECO:0000313" key="9">
    <source>
        <dbReference type="EMBL" id="SUZ86098.1"/>
    </source>
</evidence>
<dbReference type="GO" id="GO:0005524">
    <property type="term" value="F:ATP binding"/>
    <property type="evidence" value="ECO:0007669"/>
    <property type="project" value="UniProtKB-KW"/>
</dbReference>
<dbReference type="Gene3D" id="1.10.287.130">
    <property type="match status" value="1"/>
</dbReference>
<dbReference type="PROSITE" id="PS50112">
    <property type="entry name" value="PAS"/>
    <property type="match status" value="1"/>
</dbReference>
<dbReference type="PRINTS" id="PR00344">
    <property type="entry name" value="BCTRLSENSOR"/>
</dbReference>
<keyword evidence="4" id="KW-0418">Kinase</keyword>
<dbReference type="Gene3D" id="3.30.565.10">
    <property type="entry name" value="Histidine kinase-like ATPase, C-terminal domain"/>
    <property type="match status" value="1"/>
</dbReference>
<dbReference type="PROSITE" id="PS50109">
    <property type="entry name" value="HIS_KIN"/>
    <property type="match status" value="1"/>
</dbReference>
<evidence type="ECO:0000256" key="3">
    <source>
        <dbReference type="ARBA" id="ARBA00022741"/>
    </source>
</evidence>
<dbReference type="CDD" id="cd00130">
    <property type="entry name" value="PAS"/>
    <property type="match status" value="1"/>
</dbReference>
<evidence type="ECO:0000256" key="4">
    <source>
        <dbReference type="ARBA" id="ARBA00022777"/>
    </source>
</evidence>
<dbReference type="InterPro" id="IPR004358">
    <property type="entry name" value="Sig_transdc_His_kin-like_C"/>
</dbReference>
<feature type="domain" description="PAS" evidence="8">
    <location>
        <begin position="3"/>
        <end position="57"/>
    </location>
</feature>
<evidence type="ECO:0000259" key="7">
    <source>
        <dbReference type="PROSITE" id="PS50109"/>
    </source>
</evidence>
<dbReference type="PANTHER" id="PTHR43065">
    <property type="entry name" value="SENSOR HISTIDINE KINASE"/>
    <property type="match status" value="1"/>
</dbReference>
<evidence type="ECO:0000256" key="5">
    <source>
        <dbReference type="ARBA" id="ARBA00022840"/>
    </source>
</evidence>
<feature type="domain" description="Histidine kinase" evidence="7">
    <location>
        <begin position="140"/>
        <end position="358"/>
    </location>
</feature>
<dbReference type="InterPro" id="IPR000014">
    <property type="entry name" value="PAS"/>
</dbReference>
<dbReference type="AlphaFoldDB" id="A0A381R5F9"/>
<organism evidence="9">
    <name type="scientific">marine metagenome</name>
    <dbReference type="NCBI Taxonomy" id="408172"/>
    <lineage>
        <taxon>unclassified sequences</taxon>
        <taxon>metagenomes</taxon>
        <taxon>ecological metagenomes</taxon>
    </lineage>
</organism>
<dbReference type="SUPFAM" id="SSF55874">
    <property type="entry name" value="ATPase domain of HSP90 chaperone/DNA topoisomerase II/histidine kinase"/>
    <property type="match status" value="1"/>
</dbReference>
<dbReference type="InterPro" id="IPR036097">
    <property type="entry name" value="HisK_dim/P_sf"/>
</dbReference>
<sequence length="363" mass="40768">MRYNALISSLTDHLQQAVLVIDQKGQVVYCNDSAAQFWQKDALRLLGKQSTDLFHADFMIQEKISSVLDTGKIFRMGAYVLQTPPLQERGTEIVIAPVRSKSGRVKLAVITMLESTTLQEFQAREQEEQLARSLGTLAAALAHEIQNPLSGVRGMLQLLDRDLQNTKIKNTSISMMLAELDRVERLLKQLLLHSHPVPLEKILFDIHDLLNTVIRFEQDTATQIRFVRSFDTSLPYIHADRDKLHQVFLNLLRNAVESSPADASVTIHTRYCGKWELAGTNLDPERSYTLIAVEDEGTGVPPEQRNQLFKPLFTTKSEGHGLGLSISHRLIQAHGGLLRYVPGDSAGSNFQVFLPHRMSDVPV</sequence>
<dbReference type="Gene3D" id="3.30.450.20">
    <property type="entry name" value="PAS domain"/>
    <property type="match status" value="1"/>
</dbReference>
<protein>
    <recommendedName>
        <fullName evidence="10">Histidine kinase domain-containing protein</fullName>
    </recommendedName>
</protein>
<dbReference type="SMART" id="SM00091">
    <property type="entry name" value="PAS"/>
    <property type="match status" value="1"/>
</dbReference>
<name>A0A381R5F9_9ZZZZ</name>
<evidence type="ECO:0000256" key="1">
    <source>
        <dbReference type="ARBA" id="ARBA00022553"/>
    </source>
</evidence>
<keyword evidence="6" id="KW-0902">Two-component regulatory system</keyword>
<dbReference type="InterPro" id="IPR035965">
    <property type="entry name" value="PAS-like_dom_sf"/>
</dbReference>
<dbReference type="PANTHER" id="PTHR43065:SF10">
    <property type="entry name" value="PEROXIDE STRESS-ACTIVATED HISTIDINE KINASE MAK3"/>
    <property type="match status" value="1"/>
</dbReference>
<dbReference type="EMBL" id="UINC01001665">
    <property type="protein sequence ID" value="SUZ86098.1"/>
    <property type="molecule type" value="Genomic_DNA"/>
</dbReference>
<dbReference type="Pfam" id="PF13426">
    <property type="entry name" value="PAS_9"/>
    <property type="match status" value="1"/>
</dbReference>
<evidence type="ECO:0000256" key="6">
    <source>
        <dbReference type="ARBA" id="ARBA00023012"/>
    </source>
</evidence>
<dbReference type="InterPro" id="IPR003661">
    <property type="entry name" value="HisK_dim/P_dom"/>
</dbReference>
<evidence type="ECO:0008006" key="10">
    <source>
        <dbReference type="Google" id="ProtNLM"/>
    </source>
</evidence>
<dbReference type="SUPFAM" id="SSF55785">
    <property type="entry name" value="PYP-like sensor domain (PAS domain)"/>
    <property type="match status" value="1"/>
</dbReference>
<proteinExistence type="predicted"/>
<dbReference type="InterPro" id="IPR003594">
    <property type="entry name" value="HATPase_dom"/>
</dbReference>
<dbReference type="SUPFAM" id="SSF47384">
    <property type="entry name" value="Homodimeric domain of signal transducing histidine kinase"/>
    <property type="match status" value="1"/>
</dbReference>
<dbReference type="SMART" id="SM00387">
    <property type="entry name" value="HATPase_c"/>
    <property type="match status" value="1"/>
</dbReference>
<dbReference type="Pfam" id="PF02518">
    <property type="entry name" value="HATPase_c"/>
    <property type="match status" value="1"/>
</dbReference>
<dbReference type="Pfam" id="PF00512">
    <property type="entry name" value="HisKA"/>
    <property type="match status" value="1"/>
</dbReference>